<evidence type="ECO:0000256" key="1">
    <source>
        <dbReference type="SAM" id="Phobius"/>
    </source>
</evidence>
<sequence>MLIIGALIIPFFIYALIIHIKFSRSENSKNEKGKIILAKSAKYALPVFPVGWLALELYHRIITIIPYETYRDAIWVLVMLLFTIYGFSIRHYTRRRVFENQEVFGK</sequence>
<protein>
    <recommendedName>
        <fullName evidence="4">DUF2178 domain-containing protein</fullName>
    </recommendedName>
</protein>
<organism evidence="2 3">
    <name type="scientific">Allobacillus salarius</name>
    <dbReference type="NCBI Taxonomy" id="1955272"/>
    <lineage>
        <taxon>Bacteria</taxon>
        <taxon>Bacillati</taxon>
        <taxon>Bacillota</taxon>
        <taxon>Bacilli</taxon>
        <taxon>Bacillales</taxon>
        <taxon>Bacillaceae</taxon>
        <taxon>Allobacillus</taxon>
    </lineage>
</organism>
<dbReference type="AlphaFoldDB" id="A0A556PGF8"/>
<name>A0A556PGF8_9BACI</name>
<evidence type="ECO:0000313" key="2">
    <source>
        <dbReference type="EMBL" id="TSJ63490.1"/>
    </source>
</evidence>
<keyword evidence="3" id="KW-1185">Reference proteome</keyword>
<dbReference type="RefSeq" id="WP_144089037.1">
    <property type="nucleotide sequence ID" value="NZ_VMHE01000016.1"/>
</dbReference>
<dbReference type="Proteomes" id="UP000316425">
    <property type="component" value="Unassembled WGS sequence"/>
</dbReference>
<accession>A0A556PGF8</accession>
<keyword evidence="1" id="KW-0812">Transmembrane</keyword>
<comment type="caution">
    <text evidence="2">The sequence shown here is derived from an EMBL/GenBank/DDBJ whole genome shotgun (WGS) entry which is preliminary data.</text>
</comment>
<feature type="transmembrane region" description="Helical" evidence="1">
    <location>
        <begin position="43"/>
        <end position="67"/>
    </location>
</feature>
<feature type="transmembrane region" description="Helical" evidence="1">
    <location>
        <begin position="6"/>
        <end position="22"/>
    </location>
</feature>
<dbReference type="EMBL" id="VMHE01000016">
    <property type="protein sequence ID" value="TSJ63490.1"/>
    <property type="molecule type" value="Genomic_DNA"/>
</dbReference>
<evidence type="ECO:0008006" key="4">
    <source>
        <dbReference type="Google" id="ProtNLM"/>
    </source>
</evidence>
<proteinExistence type="predicted"/>
<gene>
    <name evidence="2" type="ORF">FPQ13_09140</name>
</gene>
<dbReference type="OrthoDB" id="2474051at2"/>
<reference evidence="2 3" key="1">
    <citation type="submission" date="2019-07" db="EMBL/GenBank/DDBJ databases">
        <title>Allobacillus sp. nov. SKP isolated from shrimp paste of Euphausiacea.</title>
        <authorList>
            <person name="Kanchanasin P."/>
            <person name="Tanasupawat S."/>
            <person name="Shi W."/>
            <person name="Wu L."/>
            <person name="Ma J."/>
        </authorList>
    </citation>
    <scope>NUCLEOTIDE SEQUENCE [LARGE SCALE GENOMIC DNA]</scope>
    <source>
        <strain evidence="2 3">SKP4-8</strain>
    </source>
</reference>
<keyword evidence="1" id="KW-1133">Transmembrane helix</keyword>
<evidence type="ECO:0000313" key="3">
    <source>
        <dbReference type="Proteomes" id="UP000316425"/>
    </source>
</evidence>
<keyword evidence="1" id="KW-0472">Membrane</keyword>
<feature type="transmembrane region" description="Helical" evidence="1">
    <location>
        <begin position="73"/>
        <end position="92"/>
    </location>
</feature>